<dbReference type="Gene3D" id="3.50.50.100">
    <property type="match status" value="1"/>
</dbReference>
<organism evidence="8 9">
    <name type="scientific">Methylobacterium brachythecii</name>
    <dbReference type="NCBI Taxonomy" id="1176177"/>
    <lineage>
        <taxon>Bacteria</taxon>
        <taxon>Pseudomonadati</taxon>
        <taxon>Pseudomonadota</taxon>
        <taxon>Alphaproteobacteria</taxon>
        <taxon>Hyphomicrobiales</taxon>
        <taxon>Methylobacteriaceae</taxon>
        <taxon>Methylobacterium</taxon>
    </lineage>
</organism>
<keyword evidence="10" id="KW-1185">Reference proteome</keyword>
<dbReference type="GO" id="GO:0019646">
    <property type="term" value="P:aerobic electron transport chain"/>
    <property type="evidence" value="ECO:0007669"/>
    <property type="project" value="TreeGrafter"/>
</dbReference>
<dbReference type="Proteomes" id="UP001156881">
    <property type="component" value="Unassembled WGS sequence"/>
</dbReference>
<evidence type="ECO:0000313" key="8">
    <source>
        <dbReference type="EMBL" id="MBB3901187.1"/>
    </source>
</evidence>
<evidence type="ECO:0000313" key="7">
    <source>
        <dbReference type="EMBL" id="GLS44630.1"/>
    </source>
</evidence>
<dbReference type="AlphaFoldDB" id="A0A7W6AJZ7"/>
<proteinExistence type="inferred from homology"/>
<keyword evidence="4" id="KW-0274">FAD</keyword>
<accession>A0A7W6AJZ7</accession>
<feature type="domain" description="FAD/NAD(P)-binding" evidence="6">
    <location>
        <begin position="4"/>
        <end position="318"/>
    </location>
</feature>
<gene>
    <name evidence="7" type="ORF">GCM10007884_26180</name>
    <name evidence="8" type="ORF">GGR33_000667</name>
</gene>
<evidence type="ECO:0000256" key="3">
    <source>
        <dbReference type="ARBA" id="ARBA00022630"/>
    </source>
</evidence>
<reference evidence="7" key="1">
    <citation type="journal article" date="2014" name="Int. J. Syst. Evol. Microbiol.">
        <title>Complete genome of a new Firmicutes species belonging to the dominant human colonic microbiota ('Ruminococcus bicirculans') reveals two chromosomes and a selective capacity to utilize plant glucans.</title>
        <authorList>
            <consortium name="NISC Comparative Sequencing Program"/>
            <person name="Wegmann U."/>
            <person name="Louis P."/>
            <person name="Goesmann A."/>
            <person name="Henrissat B."/>
            <person name="Duncan S.H."/>
            <person name="Flint H.J."/>
        </authorList>
    </citation>
    <scope>NUCLEOTIDE SEQUENCE</scope>
    <source>
        <strain evidence="7">NBRC 107710</strain>
    </source>
</reference>
<protein>
    <submittedName>
        <fullName evidence="7 8">NADH dehydrogenase</fullName>
        <ecNumber evidence="8">1.6.99.3</ecNumber>
    </submittedName>
</protein>
<reference evidence="7" key="4">
    <citation type="submission" date="2023-01" db="EMBL/GenBank/DDBJ databases">
        <title>Draft genome sequence of Methylobacterium brachythecii strain NBRC 107710.</title>
        <authorList>
            <person name="Sun Q."/>
            <person name="Mori K."/>
        </authorList>
    </citation>
    <scope>NUCLEOTIDE SEQUENCE</scope>
    <source>
        <strain evidence="7">NBRC 107710</strain>
    </source>
</reference>
<keyword evidence="5 8" id="KW-0560">Oxidoreductase</keyword>
<evidence type="ECO:0000256" key="4">
    <source>
        <dbReference type="ARBA" id="ARBA00022827"/>
    </source>
</evidence>
<reference evidence="8 9" key="3">
    <citation type="submission" date="2020-08" db="EMBL/GenBank/DDBJ databases">
        <title>Genomic Encyclopedia of Type Strains, Phase IV (KMG-IV): sequencing the most valuable type-strain genomes for metagenomic binning, comparative biology and taxonomic classification.</title>
        <authorList>
            <person name="Goeker M."/>
        </authorList>
    </citation>
    <scope>NUCLEOTIDE SEQUENCE [LARGE SCALE GENOMIC DNA]</scope>
    <source>
        <strain evidence="8 9">DSM 24105</strain>
    </source>
</reference>
<comment type="cofactor">
    <cofactor evidence="1">
        <name>FAD</name>
        <dbReference type="ChEBI" id="CHEBI:57692"/>
    </cofactor>
</comment>
<name>A0A7W6AJZ7_9HYPH</name>
<dbReference type="PRINTS" id="PR00411">
    <property type="entry name" value="PNDRDTASEI"/>
</dbReference>
<evidence type="ECO:0000256" key="5">
    <source>
        <dbReference type="ARBA" id="ARBA00023002"/>
    </source>
</evidence>
<evidence type="ECO:0000256" key="2">
    <source>
        <dbReference type="ARBA" id="ARBA00005272"/>
    </source>
</evidence>
<evidence type="ECO:0000313" key="10">
    <source>
        <dbReference type="Proteomes" id="UP001156881"/>
    </source>
</evidence>
<dbReference type="PRINTS" id="PR00368">
    <property type="entry name" value="FADPNR"/>
</dbReference>
<dbReference type="RefSeq" id="WP_183501935.1">
    <property type="nucleotide sequence ID" value="NZ_BSPG01000013.1"/>
</dbReference>
<evidence type="ECO:0000313" key="9">
    <source>
        <dbReference type="Proteomes" id="UP000517759"/>
    </source>
</evidence>
<dbReference type="EC" id="1.6.99.3" evidence="8"/>
<dbReference type="EMBL" id="JACIDN010000001">
    <property type="protein sequence ID" value="MBB3901187.1"/>
    <property type="molecule type" value="Genomic_DNA"/>
</dbReference>
<dbReference type="InterPro" id="IPR036188">
    <property type="entry name" value="FAD/NAD-bd_sf"/>
</dbReference>
<comment type="caution">
    <text evidence="8">The sequence shown here is derived from an EMBL/GenBank/DDBJ whole genome shotgun (WGS) entry which is preliminary data.</text>
</comment>
<dbReference type="EMBL" id="BSPG01000013">
    <property type="protein sequence ID" value="GLS44630.1"/>
    <property type="molecule type" value="Genomic_DNA"/>
</dbReference>
<comment type="similarity">
    <text evidence="2">Belongs to the NADH dehydrogenase family.</text>
</comment>
<dbReference type="PANTHER" id="PTHR42913:SF3">
    <property type="entry name" value="64 KDA MITOCHONDRIAL NADH DEHYDROGENASE (EUROFUNG)"/>
    <property type="match status" value="1"/>
</dbReference>
<sequence>MTKRIVVVGGGFAGLWAAAAASRLRALHGAEGRLDIRLVAPDPFHTIRVRCYESDLDGIRVPLDDVLVPIGVQHCEARVERIDADRRSLTVRAADGSGQDLTYDRLVLAAGSAVAPPPIPGLAEHAFDVDTYAGAARLDAHLHTLSKGTKRPGCWTAAVLGAGLVGIEIACELPARLAALQAAAGSDEPARVILIERGPEIGADMGAGRPAILAALAQAGVEVRTGTAIAAVDDQGITLGNGEAIAVGTVICATGLRASPLAEQIAAPRDAFGRLGVDAYLAVEGVPGIYAAGDIARAVADEAGHATVMSCQHARPMGRLAGHNAACDLLGIPAARIAFSAPDYVTVLDLGPWGAAYTSGWQRDVLVASGEEAKRVKTVINRQRIYPPSGRGAILAAAAPIVQSRPAAPQAT</sequence>
<dbReference type="Pfam" id="PF07992">
    <property type="entry name" value="Pyr_redox_2"/>
    <property type="match status" value="1"/>
</dbReference>
<dbReference type="InterPro" id="IPR023753">
    <property type="entry name" value="FAD/NAD-binding_dom"/>
</dbReference>
<dbReference type="InterPro" id="IPR051169">
    <property type="entry name" value="NADH-Q_oxidoreductase"/>
</dbReference>
<dbReference type="GO" id="GO:0003955">
    <property type="term" value="F:NAD(P)H dehydrogenase (quinone) activity"/>
    <property type="evidence" value="ECO:0007669"/>
    <property type="project" value="TreeGrafter"/>
</dbReference>
<dbReference type="PANTHER" id="PTHR42913">
    <property type="entry name" value="APOPTOSIS-INDUCING FACTOR 1"/>
    <property type="match status" value="1"/>
</dbReference>
<evidence type="ECO:0000256" key="1">
    <source>
        <dbReference type="ARBA" id="ARBA00001974"/>
    </source>
</evidence>
<evidence type="ECO:0000259" key="6">
    <source>
        <dbReference type="Pfam" id="PF07992"/>
    </source>
</evidence>
<dbReference type="SUPFAM" id="SSF51905">
    <property type="entry name" value="FAD/NAD(P)-binding domain"/>
    <property type="match status" value="1"/>
</dbReference>
<keyword evidence="3" id="KW-0285">Flavoprotein</keyword>
<reference evidence="10" key="2">
    <citation type="journal article" date="2019" name="Int. J. Syst. Evol. Microbiol.">
        <title>The Global Catalogue of Microorganisms (GCM) 10K type strain sequencing project: providing services to taxonomists for standard genome sequencing and annotation.</title>
        <authorList>
            <consortium name="The Broad Institute Genomics Platform"/>
            <consortium name="The Broad Institute Genome Sequencing Center for Infectious Disease"/>
            <person name="Wu L."/>
            <person name="Ma J."/>
        </authorList>
    </citation>
    <scope>NUCLEOTIDE SEQUENCE [LARGE SCALE GENOMIC DNA]</scope>
    <source>
        <strain evidence="10">NBRC 107710</strain>
    </source>
</reference>
<dbReference type="Proteomes" id="UP000517759">
    <property type="component" value="Unassembled WGS sequence"/>
</dbReference>